<comment type="caution">
    <text evidence="1">The sequence shown here is derived from an EMBL/GenBank/DDBJ whole genome shotgun (WGS) entry which is preliminary data.</text>
</comment>
<evidence type="ECO:0000313" key="2">
    <source>
        <dbReference type="Proteomes" id="UP000727407"/>
    </source>
</evidence>
<sequence>MKQGVHLGLKERRWKKDRRKAGGVVQSGHWFSRIRAQIPYGPPRVLYVLWKRADQETSRFWQKTYRAAREFIERRPSDWV</sequence>
<evidence type="ECO:0000313" key="1">
    <source>
        <dbReference type="EMBL" id="KAF5893231.1"/>
    </source>
</evidence>
<keyword evidence="2" id="KW-1185">Reference proteome</keyword>
<name>A0A8J4TAY8_CLAMG</name>
<dbReference type="EMBL" id="QNUK01000445">
    <property type="protein sequence ID" value="KAF5893231.1"/>
    <property type="molecule type" value="Genomic_DNA"/>
</dbReference>
<accession>A0A8J4TAY8</accession>
<organism evidence="1 2">
    <name type="scientific">Clarias magur</name>
    <name type="common">Asian catfish</name>
    <name type="synonym">Macropteronotus magur</name>
    <dbReference type="NCBI Taxonomy" id="1594786"/>
    <lineage>
        <taxon>Eukaryota</taxon>
        <taxon>Metazoa</taxon>
        <taxon>Chordata</taxon>
        <taxon>Craniata</taxon>
        <taxon>Vertebrata</taxon>
        <taxon>Euteleostomi</taxon>
        <taxon>Actinopterygii</taxon>
        <taxon>Neopterygii</taxon>
        <taxon>Teleostei</taxon>
        <taxon>Ostariophysi</taxon>
        <taxon>Siluriformes</taxon>
        <taxon>Clariidae</taxon>
        <taxon>Clarias</taxon>
    </lineage>
</organism>
<gene>
    <name evidence="1" type="ORF">DAT39_017071</name>
</gene>
<dbReference type="AlphaFoldDB" id="A0A8J4TAY8"/>
<reference evidence="1" key="1">
    <citation type="submission" date="2020-07" db="EMBL/GenBank/DDBJ databases">
        <title>Clarias magur genome sequencing, assembly and annotation.</title>
        <authorList>
            <person name="Kushwaha B."/>
            <person name="Kumar R."/>
            <person name="Das P."/>
            <person name="Joshi C.G."/>
            <person name="Kumar D."/>
            <person name="Nagpure N.S."/>
            <person name="Pandey M."/>
            <person name="Agarwal S."/>
            <person name="Srivastava S."/>
            <person name="Singh M."/>
            <person name="Sahoo L."/>
            <person name="Jayasankar P."/>
            <person name="Meher P.K."/>
            <person name="Koringa P.G."/>
            <person name="Iquebal M.A."/>
            <person name="Das S.P."/>
            <person name="Bit A."/>
            <person name="Patnaik S."/>
            <person name="Patel N."/>
            <person name="Shah T.M."/>
            <person name="Hinsu A."/>
            <person name="Jena J.K."/>
        </authorList>
    </citation>
    <scope>NUCLEOTIDE SEQUENCE</scope>
    <source>
        <strain evidence="1">CIFAMagur01</strain>
        <tissue evidence="1">Testis</tissue>
    </source>
</reference>
<protein>
    <submittedName>
        <fullName evidence="1">Uncharacterized protein</fullName>
    </submittedName>
</protein>
<proteinExistence type="predicted"/>
<dbReference type="Proteomes" id="UP000727407">
    <property type="component" value="Unassembled WGS sequence"/>
</dbReference>